<dbReference type="KEGG" id="bany:112047968"/>
<feature type="domain" description="HORMA" evidence="1">
    <location>
        <begin position="3"/>
        <end position="191"/>
    </location>
</feature>
<dbReference type="PROSITE" id="PS50815">
    <property type="entry name" value="HORMA"/>
    <property type="match status" value="1"/>
</dbReference>
<dbReference type="Pfam" id="PF02301">
    <property type="entry name" value="HORMA"/>
    <property type="match status" value="1"/>
</dbReference>
<sequence length="201" mass="23462">MDACFVDITVEFLSVAFHNILYYASVYPKVIFETRKKYNIVVYRCLHPAVIMYIDKCLKSLAEAFKSNALHRVELVMTDLNHKPEFSFVFDFEFMANFDETADAYLVRIEQNLRAFCLLLGSVSKKFNALPEDSSFKIQLYTTESVEVALESIPQAEDFPLVEVEEETEELDNIMPLMRFSIRNYNVYTHIELPKPWTFCS</sequence>
<evidence type="ECO:0000259" key="1">
    <source>
        <dbReference type="PROSITE" id="PS50815"/>
    </source>
</evidence>
<dbReference type="RefSeq" id="XP_023941058.1">
    <property type="nucleotide sequence ID" value="XM_024085290.2"/>
</dbReference>
<dbReference type="InterPro" id="IPR045091">
    <property type="entry name" value="Mad2-like"/>
</dbReference>
<dbReference type="InterPro" id="IPR036570">
    <property type="entry name" value="HORMA_dom_sf"/>
</dbReference>
<reference evidence="3" key="2">
    <citation type="submission" date="2025-08" db="UniProtKB">
        <authorList>
            <consortium name="RefSeq"/>
        </authorList>
    </citation>
    <scope>IDENTIFICATION</scope>
</reference>
<dbReference type="AlphaFoldDB" id="A0A6J1N7R7"/>
<dbReference type="Proteomes" id="UP001652582">
    <property type="component" value="Chromosome 1"/>
</dbReference>
<dbReference type="Gene3D" id="3.30.900.10">
    <property type="entry name" value="HORMA domain"/>
    <property type="match status" value="1"/>
</dbReference>
<evidence type="ECO:0000313" key="2">
    <source>
        <dbReference type="Proteomes" id="UP001652582"/>
    </source>
</evidence>
<dbReference type="InterPro" id="IPR003511">
    <property type="entry name" value="HORMA_dom"/>
</dbReference>
<accession>A0A6J1N7R7</accession>
<dbReference type="OrthoDB" id="21254at2759"/>
<dbReference type="SUPFAM" id="SSF56019">
    <property type="entry name" value="The spindle assembly checkpoint protein mad2"/>
    <property type="match status" value="1"/>
</dbReference>
<dbReference type="GeneID" id="112047968"/>
<evidence type="ECO:0000313" key="3">
    <source>
        <dbReference type="RefSeq" id="XP_023941058.1"/>
    </source>
</evidence>
<dbReference type="PANTHER" id="PTHR11842:SF10">
    <property type="entry name" value="MITOTIC SPINDLE ASSEMBLY CHECKPOINT PROTEIN MAD2B"/>
    <property type="match status" value="1"/>
</dbReference>
<organism evidence="2 3">
    <name type="scientific">Bicyclus anynana</name>
    <name type="common">Squinting bush brown butterfly</name>
    <dbReference type="NCBI Taxonomy" id="110368"/>
    <lineage>
        <taxon>Eukaryota</taxon>
        <taxon>Metazoa</taxon>
        <taxon>Ecdysozoa</taxon>
        <taxon>Arthropoda</taxon>
        <taxon>Hexapoda</taxon>
        <taxon>Insecta</taxon>
        <taxon>Pterygota</taxon>
        <taxon>Neoptera</taxon>
        <taxon>Endopterygota</taxon>
        <taxon>Lepidoptera</taxon>
        <taxon>Glossata</taxon>
        <taxon>Ditrysia</taxon>
        <taxon>Papilionoidea</taxon>
        <taxon>Nymphalidae</taxon>
        <taxon>Satyrinae</taxon>
        <taxon>Satyrini</taxon>
        <taxon>Mycalesina</taxon>
        <taxon>Bicyclus</taxon>
    </lineage>
</organism>
<keyword evidence="2" id="KW-1185">Reference proteome</keyword>
<reference evidence="2" key="1">
    <citation type="submission" date="2025-05" db="UniProtKB">
        <authorList>
            <consortium name="RefSeq"/>
        </authorList>
    </citation>
    <scope>NUCLEOTIDE SEQUENCE [LARGE SCALE GENOMIC DNA]</scope>
</reference>
<name>A0A6J1N7R7_BICAN</name>
<dbReference type="GO" id="GO:0016035">
    <property type="term" value="C:zeta DNA polymerase complex"/>
    <property type="evidence" value="ECO:0007669"/>
    <property type="project" value="TreeGrafter"/>
</dbReference>
<gene>
    <name evidence="3" type="primary">LOC112047968</name>
</gene>
<proteinExistence type="predicted"/>
<protein>
    <submittedName>
        <fullName evidence="3">Mitotic spindle assembly checkpoint protein MAD2B-like</fullName>
    </submittedName>
</protein>
<dbReference type="PANTHER" id="PTHR11842">
    <property type="entry name" value="MITOTIC SPINDLE ASSEMBLY CHECKPOINT PROTEIN MAD2"/>
    <property type="match status" value="1"/>
</dbReference>